<dbReference type="Proteomes" id="UP000502996">
    <property type="component" value="Chromosome"/>
</dbReference>
<dbReference type="SMART" id="SM00387">
    <property type="entry name" value="HATPase_c"/>
    <property type="match status" value="1"/>
</dbReference>
<dbReference type="AlphaFoldDB" id="A0A6G6WE60"/>
<keyword evidence="5" id="KW-0597">Phosphoprotein</keyword>
<keyword evidence="8" id="KW-0547">Nucleotide-binding</keyword>
<dbReference type="PANTHER" id="PTHR44936">
    <property type="entry name" value="SENSOR PROTEIN CREC"/>
    <property type="match status" value="1"/>
</dbReference>
<dbReference type="SMART" id="SM00304">
    <property type="entry name" value="HAMP"/>
    <property type="match status" value="1"/>
</dbReference>
<dbReference type="EMBL" id="CP049257">
    <property type="protein sequence ID" value="QIG43437.1"/>
    <property type="molecule type" value="Genomic_DNA"/>
</dbReference>
<evidence type="ECO:0000256" key="1">
    <source>
        <dbReference type="ARBA" id="ARBA00000085"/>
    </source>
</evidence>
<evidence type="ECO:0000313" key="16">
    <source>
        <dbReference type="EMBL" id="QIG43437.1"/>
    </source>
</evidence>
<dbReference type="Gene3D" id="6.10.340.10">
    <property type="match status" value="1"/>
</dbReference>
<dbReference type="InterPro" id="IPR025291">
    <property type="entry name" value="DUF4153"/>
</dbReference>
<dbReference type="SMART" id="SM00388">
    <property type="entry name" value="HisKA"/>
    <property type="match status" value="1"/>
</dbReference>
<dbReference type="InterPro" id="IPR050980">
    <property type="entry name" value="2C_sensor_his_kinase"/>
</dbReference>
<protein>
    <recommendedName>
        <fullName evidence="3">histidine kinase</fullName>
        <ecNumber evidence="3">2.7.13.3</ecNumber>
    </recommendedName>
</protein>
<dbReference type="PRINTS" id="PR00344">
    <property type="entry name" value="BCTRLSENSOR"/>
</dbReference>
<dbReference type="InterPro" id="IPR036890">
    <property type="entry name" value="HATPase_C_sf"/>
</dbReference>
<dbReference type="SUPFAM" id="SSF47384">
    <property type="entry name" value="Homodimeric domain of signal transducing histidine kinase"/>
    <property type="match status" value="1"/>
</dbReference>
<dbReference type="KEGG" id="nano:G5V58_12280"/>
<feature type="transmembrane region" description="Helical" evidence="13">
    <location>
        <begin position="372"/>
        <end position="389"/>
    </location>
</feature>
<evidence type="ECO:0000256" key="13">
    <source>
        <dbReference type="SAM" id="Phobius"/>
    </source>
</evidence>
<dbReference type="InterPro" id="IPR005467">
    <property type="entry name" value="His_kinase_dom"/>
</dbReference>
<evidence type="ECO:0000256" key="3">
    <source>
        <dbReference type="ARBA" id="ARBA00012438"/>
    </source>
</evidence>
<dbReference type="EC" id="2.7.13.3" evidence="3"/>
<evidence type="ECO:0000256" key="11">
    <source>
        <dbReference type="ARBA" id="ARBA00022989"/>
    </source>
</evidence>
<feature type="transmembrane region" description="Helical" evidence="13">
    <location>
        <begin position="696"/>
        <end position="719"/>
    </location>
</feature>
<feature type="domain" description="HAMP" evidence="15">
    <location>
        <begin position="60"/>
        <end position="112"/>
    </location>
</feature>
<dbReference type="CDD" id="cd00082">
    <property type="entry name" value="HisKA"/>
    <property type="match status" value="1"/>
</dbReference>
<dbReference type="GO" id="GO:0005524">
    <property type="term" value="F:ATP binding"/>
    <property type="evidence" value="ECO:0007669"/>
    <property type="project" value="UniProtKB-KW"/>
</dbReference>
<dbReference type="Gene3D" id="1.10.287.130">
    <property type="match status" value="1"/>
</dbReference>
<evidence type="ECO:0000259" key="14">
    <source>
        <dbReference type="PROSITE" id="PS50109"/>
    </source>
</evidence>
<evidence type="ECO:0000256" key="10">
    <source>
        <dbReference type="ARBA" id="ARBA00022840"/>
    </source>
</evidence>
<evidence type="ECO:0000256" key="2">
    <source>
        <dbReference type="ARBA" id="ARBA00004651"/>
    </source>
</evidence>
<dbReference type="SUPFAM" id="SSF158472">
    <property type="entry name" value="HAMP domain-like"/>
    <property type="match status" value="1"/>
</dbReference>
<keyword evidence="13" id="KW-0472">Membrane</keyword>
<evidence type="ECO:0000256" key="9">
    <source>
        <dbReference type="ARBA" id="ARBA00022777"/>
    </source>
</evidence>
<feature type="domain" description="Histidine kinase" evidence="14">
    <location>
        <begin position="120"/>
        <end position="332"/>
    </location>
</feature>
<dbReference type="GO" id="GO:0005886">
    <property type="term" value="C:plasma membrane"/>
    <property type="evidence" value="ECO:0007669"/>
    <property type="project" value="UniProtKB-SubCell"/>
</dbReference>
<feature type="transmembrane region" description="Helical" evidence="13">
    <location>
        <begin position="505"/>
        <end position="530"/>
    </location>
</feature>
<evidence type="ECO:0000256" key="4">
    <source>
        <dbReference type="ARBA" id="ARBA00022475"/>
    </source>
</evidence>
<name>A0A6G6WE60_9ACTN</name>
<dbReference type="PANTHER" id="PTHR44936:SF10">
    <property type="entry name" value="SENSOR PROTEIN RSTB"/>
    <property type="match status" value="1"/>
</dbReference>
<dbReference type="InterPro" id="IPR003594">
    <property type="entry name" value="HATPase_dom"/>
</dbReference>
<accession>A0A6G6WE60</accession>
<feature type="transmembrane region" description="Helical" evidence="13">
    <location>
        <begin position="660"/>
        <end position="684"/>
    </location>
</feature>
<dbReference type="InterPro" id="IPR004358">
    <property type="entry name" value="Sig_transdc_His_kin-like_C"/>
</dbReference>
<keyword evidence="17" id="KW-1185">Reference proteome</keyword>
<keyword evidence="9" id="KW-0418">Kinase</keyword>
<dbReference type="RefSeq" id="WP_165232965.1">
    <property type="nucleotide sequence ID" value="NZ_CP049257.1"/>
</dbReference>
<feature type="transmembrane region" description="Helical" evidence="13">
    <location>
        <begin position="418"/>
        <end position="435"/>
    </location>
</feature>
<comment type="catalytic activity">
    <reaction evidence="1">
        <text>ATP + protein L-histidine = ADP + protein N-phospho-L-histidine.</text>
        <dbReference type="EC" id="2.7.13.3"/>
    </reaction>
</comment>
<reference evidence="16 17" key="1">
    <citation type="submission" date="2020-02" db="EMBL/GenBank/DDBJ databases">
        <title>Full genome sequence of Nocardioides sp. R-3366.</title>
        <authorList>
            <person name="Im W.-T."/>
        </authorList>
    </citation>
    <scope>NUCLEOTIDE SEQUENCE [LARGE SCALE GENOMIC DNA]</scope>
    <source>
        <strain evidence="16 17">R-3366</strain>
    </source>
</reference>
<dbReference type="Pfam" id="PF00512">
    <property type="entry name" value="HisKA"/>
    <property type="match status" value="1"/>
</dbReference>
<keyword evidence="4" id="KW-1003">Cell membrane</keyword>
<dbReference type="InterPro" id="IPR003660">
    <property type="entry name" value="HAMP_dom"/>
</dbReference>
<keyword evidence="7 13" id="KW-0812">Transmembrane</keyword>
<keyword evidence="6" id="KW-0808">Transferase</keyword>
<dbReference type="Gene3D" id="3.30.565.10">
    <property type="entry name" value="Histidine kinase-like ATPase, C-terminal domain"/>
    <property type="match status" value="1"/>
</dbReference>
<dbReference type="Pfam" id="PF13687">
    <property type="entry name" value="DUF4153"/>
    <property type="match status" value="1"/>
</dbReference>
<dbReference type="GO" id="GO:0000155">
    <property type="term" value="F:phosphorelay sensor kinase activity"/>
    <property type="evidence" value="ECO:0007669"/>
    <property type="project" value="InterPro"/>
</dbReference>
<evidence type="ECO:0000256" key="8">
    <source>
        <dbReference type="ARBA" id="ARBA00022741"/>
    </source>
</evidence>
<comment type="subcellular location">
    <subcellularLocation>
        <location evidence="2">Cell membrane</location>
        <topology evidence="2">Multi-pass membrane protein</topology>
    </subcellularLocation>
</comment>
<dbReference type="InterPro" id="IPR003661">
    <property type="entry name" value="HisK_dim/P_dom"/>
</dbReference>
<dbReference type="CDD" id="cd06225">
    <property type="entry name" value="HAMP"/>
    <property type="match status" value="1"/>
</dbReference>
<sequence>MTSPLQPVTSIKVKLGLLVTASVLVAALVGVLAAGAGVPALLAVPVTVALALGVTQLLAVGMTSPLREMTGATRRMMRGDYAVRVRAETSDEVGELARAFNQMAAELAAVDREQRDLVATVSHELRTPLAALTATLENLADGVRPADAEHLGQAVDQAQRVGALLGDLLDLSRVDAGVSPLRLGPVPLGPLLDEVVADLVPTGRRVAFDVEAGDLVVTADRARLRQLLANALENAVRHGPEGGRVTVRAAVDAGRWTLDVADEGPGVAPGDRERAFERFGTLTGPDQPTGGTGLGLAIARWVAGLHGGTVRFGDPPPGTRGAVLRLDLPLDPVRPQEAPVSAPAAPPTTPPPPVIDPLFGRFWPDTPGTHRGVLLASVATGLLAGLVLVDHTAGLALFLVAAAAGLTVAYAAAPRRDAFTPTCLGLAALCTLPVVLLDADWIGALCLLAGASATVAGVTRVRRFHEFLLAGLSWPLAGLRDLPWLGRTVRTLTGHGSAPRVLVTAFWSALAVLVFGLLFVSADAVVASWVDAVLPDLTLDSVVLRVFVAVAVAGPTLAAAYLALNPPNVQVLASGRTRQVAHRFEWLVPVLLVDAVFLLFVAAQLSVLFGGHDYVQRTTGLTYADYVHQGFGQLTVATLLTLLVVWAASHWAGDGPADRVWLRGSLGLLCALTLVVVGSALYRMHLYQEAYGFTRLRLFVDVFEGWLGLVVLAVALAGVVRWGVWVPRFALVTGVAGLLGIAALNPDAWIAEHSLDRYAATGRVDWTYLQGLSADAVPVFEGRAELEVACGLPRSWTAGGDDWLDWNLGRHRARAADLPDPSGFDGTLCPAAR</sequence>
<feature type="transmembrane region" description="Helical" evidence="13">
    <location>
        <begin position="43"/>
        <end position="66"/>
    </location>
</feature>
<dbReference type="SUPFAM" id="SSF55874">
    <property type="entry name" value="ATPase domain of HSP90 chaperone/DNA topoisomerase II/histidine kinase"/>
    <property type="match status" value="1"/>
</dbReference>
<keyword evidence="10" id="KW-0067">ATP-binding</keyword>
<gene>
    <name evidence="16" type="ORF">G5V58_12280</name>
</gene>
<keyword evidence="11 13" id="KW-1133">Transmembrane helix</keyword>
<evidence type="ECO:0000313" key="17">
    <source>
        <dbReference type="Proteomes" id="UP000502996"/>
    </source>
</evidence>
<evidence type="ECO:0000256" key="7">
    <source>
        <dbReference type="ARBA" id="ARBA00022692"/>
    </source>
</evidence>
<dbReference type="Pfam" id="PF02518">
    <property type="entry name" value="HATPase_c"/>
    <property type="match status" value="1"/>
</dbReference>
<dbReference type="CDD" id="cd00075">
    <property type="entry name" value="HATPase"/>
    <property type="match status" value="1"/>
</dbReference>
<dbReference type="PROSITE" id="PS50109">
    <property type="entry name" value="HIS_KIN"/>
    <property type="match status" value="1"/>
</dbReference>
<evidence type="ECO:0000256" key="6">
    <source>
        <dbReference type="ARBA" id="ARBA00022679"/>
    </source>
</evidence>
<feature type="transmembrane region" description="Helical" evidence="13">
    <location>
        <begin position="630"/>
        <end position="648"/>
    </location>
</feature>
<feature type="transmembrane region" description="Helical" evidence="13">
    <location>
        <begin position="395"/>
        <end position="413"/>
    </location>
</feature>
<evidence type="ECO:0000256" key="5">
    <source>
        <dbReference type="ARBA" id="ARBA00022553"/>
    </source>
</evidence>
<proteinExistence type="predicted"/>
<dbReference type="InterPro" id="IPR036097">
    <property type="entry name" value="HisK_dim/P_sf"/>
</dbReference>
<organism evidence="16 17">
    <name type="scientific">Nocardioides anomalus</name>
    <dbReference type="NCBI Taxonomy" id="2712223"/>
    <lineage>
        <taxon>Bacteria</taxon>
        <taxon>Bacillati</taxon>
        <taxon>Actinomycetota</taxon>
        <taxon>Actinomycetes</taxon>
        <taxon>Propionibacteriales</taxon>
        <taxon>Nocardioidaceae</taxon>
        <taxon>Nocardioides</taxon>
    </lineage>
</organism>
<feature type="transmembrane region" description="Helical" evidence="13">
    <location>
        <begin position="584"/>
        <end position="609"/>
    </location>
</feature>
<feature type="transmembrane region" description="Helical" evidence="13">
    <location>
        <begin position="441"/>
        <end position="460"/>
    </location>
</feature>
<evidence type="ECO:0000256" key="12">
    <source>
        <dbReference type="ARBA" id="ARBA00023012"/>
    </source>
</evidence>
<dbReference type="PROSITE" id="PS50885">
    <property type="entry name" value="HAMP"/>
    <property type="match status" value="1"/>
</dbReference>
<keyword evidence="12" id="KW-0902">Two-component regulatory system</keyword>
<feature type="transmembrane region" description="Helical" evidence="13">
    <location>
        <begin position="725"/>
        <end position="744"/>
    </location>
</feature>
<feature type="transmembrane region" description="Helical" evidence="13">
    <location>
        <begin position="542"/>
        <end position="564"/>
    </location>
</feature>
<dbReference type="Pfam" id="PF00672">
    <property type="entry name" value="HAMP"/>
    <property type="match status" value="1"/>
</dbReference>
<evidence type="ECO:0000259" key="15">
    <source>
        <dbReference type="PROSITE" id="PS50885"/>
    </source>
</evidence>